<keyword evidence="3" id="KW-1185">Reference proteome</keyword>
<evidence type="ECO:0000313" key="3">
    <source>
        <dbReference type="Proteomes" id="UP001153076"/>
    </source>
</evidence>
<dbReference type="EMBL" id="JAKOGI010000045">
    <property type="protein sequence ID" value="KAJ8446934.1"/>
    <property type="molecule type" value="Genomic_DNA"/>
</dbReference>
<sequence length="186" mass="20860">MQPHHCHNKRRHNIYLHTSSKLVVKMKIEVDLRINEVATALLREEKKLQMVAARAPLIEPTYPLNKKKPPYTRDATSPNMTCIKVPYLVNVGSLCREEKKPEAGDLKSVVPYICTPAPLLHHELRCYDPPEVGSSSAGGIHDQGAEENFTEEPNVTLVSTPQKDTRPPHNLAIAVIAPPRPETRLE</sequence>
<protein>
    <submittedName>
        <fullName evidence="2">Uncharacterized protein</fullName>
    </submittedName>
</protein>
<reference evidence="2" key="1">
    <citation type="submission" date="2022-04" db="EMBL/GenBank/DDBJ databases">
        <title>Carnegiea gigantea Genome sequencing and assembly v2.</title>
        <authorList>
            <person name="Copetti D."/>
            <person name="Sanderson M.J."/>
            <person name="Burquez A."/>
            <person name="Wojciechowski M.F."/>
        </authorList>
    </citation>
    <scope>NUCLEOTIDE SEQUENCE</scope>
    <source>
        <strain evidence="2">SGP5-SGP5p</strain>
        <tissue evidence="2">Aerial part</tissue>
    </source>
</reference>
<dbReference type="AlphaFoldDB" id="A0A9Q1KQ81"/>
<feature type="region of interest" description="Disordered" evidence="1">
    <location>
        <begin position="133"/>
        <end position="170"/>
    </location>
</feature>
<accession>A0A9Q1KQ81</accession>
<evidence type="ECO:0000313" key="2">
    <source>
        <dbReference type="EMBL" id="KAJ8446934.1"/>
    </source>
</evidence>
<dbReference type="Proteomes" id="UP001153076">
    <property type="component" value="Unassembled WGS sequence"/>
</dbReference>
<evidence type="ECO:0000256" key="1">
    <source>
        <dbReference type="SAM" id="MobiDB-lite"/>
    </source>
</evidence>
<comment type="caution">
    <text evidence="2">The sequence shown here is derived from an EMBL/GenBank/DDBJ whole genome shotgun (WGS) entry which is preliminary data.</text>
</comment>
<proteinExistence type="predicted"/>
<gene>
    <name evidence="2" type="ORF">Cgig2_026432</name>
</gene>
<name>A0A9Q1KQ81_9CARY</name>
<organism evidence="2 3">
    <name type="scientific">Carnegiea gigantea</name>
    <dbReference type="NCBI Taxonomy" id="171969"/>
    <lineage>
        <taxon>Eukaryota</taxon>
        <taxon>Viridiplantae</taxon>
        <taxon>Streptophyta</taxon>
        <taxon>Embryophyta</taxon>
        <taxon>Tracheophyta</taxon>
        <taxon>Spermatophyta</taxon>
        <taxon>Magnoliopsida</taxon>
        <taxon>eudicotyledons</taxon>
        <taxon>Gunneridae</taxon>
        <taxon>Pentapetalae</taxon>
        <taxon>Caryophyllales</taxon>
        <taxon>Cactineae</taxon>
        <taxon>Cactaceae</taxon>
        <taxon>Cactoideae</taxon>
        <taxon>Echinocereeae</taxon>
        <taxon>Carnegiea</taxon>
    </lineage>
</organism>
<feature type="compositionally biased region" description="Polar residues" evidence="1">
    <location>
        <begin position="151"/>
        <end position="162"/>
    </location>
</feature>